<evidence type="ECO:0000313" key="2">
    <source>
        <dbReference type="EMBL" id="PFG34423.1"/>
    </source>
</evidence>
<name>A0A2A9E6G3_9MICO</name>
<dbReference type="Proteomes" id="UP000225548">
    <property type="component" value="Unassembled WGS sequence"/>
</dbReference>
<gene>
    <name evidence="2" type="ORF">ATL42_2333</name>
</gene>
<dbReference type="InterPro" id="IPR025329">
    <property type="entry name" value="DUF4235"/>
</dbReference>
<proteinExistence type="predicted"/>
<keyword evidence="1" id="KW-1133">Transmembrane helix</keyword>
<comment type="caution">
    <text evidence="2">The sequence shown here is derived from an EMBL/GenBank/DDBJ whole genome shotgun (WGS) entry which is preliminary data.</text>
</comment>
<organism evidence="2 3">
    <name type="scientific">Sanguibacter antarcticus</name>
    <dbReference type="NCBI Taxonomy" id="372484"/>
    <lineage>
        <taxon>Bacteria</taxon>
        <taxon>Bacillati</taxon>
        <taxon>Actinomycetota</taxon>
        <taxon>Actinomycetes</taxon>
        <taxon>Micrococcales</taxon>
        <taxon>Sanguibacteraceae</taxon>
        <taxon>Sanguibacter</taxon>
    </lineage>
</organism>
<keyword evidence="1" id="KW-0472">Membrane</keyword>
<dbReference type="OrthoDB" id="3268522at2"/>
<protein>
    <submittedName>
        <fullName evidence="2">Uncharacterized protein DUF4235</fullName>
    </submittedName>
</protein>
<dbReference type="AlphaFoldDB" id="A0A2A9E6G3"/>
<dbReference type="RefSeq" id="WP_098455460.1">
    <property type="nucleotide sequence ID" value="NZ_PDJG01000001.1"/>
</dbReference>
<accession>A0A2A9E6G3</accession>
<reference evidence="2 3" key="1">
    <citation type="submission" date="2017-10" db="EMBL/GenBank/DDBJ databases">
        <title>Sequencing the genomes of 1000 actinobacteria strains.</title>
        <authorList>
            <person name="Klenk H.-P."/>
        </authorList>
    </citation>
    <scope>NUCLEOTIDE SEQUENCE [LARGE SCALE GENOMIC DNA]</scope>
    <source>
        <strain evidence="2 3">DSM 18966</strain>
    </source>
</reference>
<sequence length="80" mass="8071">MQVKLATLAISFGAGLLAQKIVKAVWLKATGKPGSLVDDDDATLASMVGFAAVTGATAALTKVLAARGTSRLAARLATRT</sequence>
<keyword evidence="3" id="KW-1185">Reference proteome</keyword>
<evidence type="ECO:0000256" key="1">
    <source>
        <dbReference type="SAM" id="Phobius"/>
    </source>
</evidence>
<evidence type="ECO:0000313" key="3">
    <source>
        <dbReference type="Proteomes" id="UP000225548"/>
    </source>
</evidence>
<dbReference type="Pfam" id="PF14019">
    <property type="entry name" value="DUF4235"/>
    <property type="match status" value="1"/>
</dbReference>
<feature type="transmembrane region" description="Helical" evidence="1">
    <location>
        <begin position="42"/>
        <end position="65"/>
    </location>
</feature>
<keyword evidence="1" id="KW-0812">Transmembrane</keyword>
<dbReference type="EMBL" id="PDJG01000001">
    <property type="protein sequence ID" value="PFG34423.1"/>
    <property type="molecule type" value="Genomic_DNA"/>
</dbReference>